<dbReference type="InterPro" id="IPR012373">
    <property type="entry name" value="Ferrdict_sens_TM"/>
</dbReference>
<evidence type="ECO:0000259" key="2">
    <source>
        <dbReference type="Pfam" id="PF04773"/>
    </source>
</evidence>
<dbReference type="GeneID" id="31926029"/>
<dbReference type="Proteomes" id="UP000007127">
    <property type="component" value="Chromosome"/>
</dbReference>
<feature type="transmembrane region" description="Helical" evidence="1">
    <location>
        <begin position="104"/>
        <end position="121"/>
    </location>
</feature>
<dbReference type="RefSeq" id="WP_007089142.1">
    <property type="nucleotide sequence ID" value="NZ_CP004388.1"/>
</dbReference>
<evidence type="ECO:0000256" key="1">
    <source>
        <dbReference type="SAM" id="Phobius"/>
    </source>
</evidence>
<dbReference type="AlphaFoldDB" id="A0AB72U898"/>
<accession>A0AB72U898</accession>
<evidence type="ECO:0000313" key="4">
    <source>
        <dbReference type="EMBL" id="AJD50448.1"/>
    </source>
</evidence>
<dbReference type="EMBL" id="CP004388">
    <property type="protein sequence ID" value="AJD50448.1"/>
    <property type="molecule type" value="Genomic_DNA"/>
</dbReference>
<keyword evidence="1" id="KW-0472">Membrane</keyword>
<keyword evidence="1" id="KW-0812">Transmembrane</keyword>
<feature type="domain" description="FecR N-terminal" evidence="3">
    <location>
        <begin position="11"/>
        <end position="52"/>
    </location>
</feature>
<reference evidence="4 5" key="1">
    <citation type="journal article" date="2012" name="J. Bacteriol.">
        <title>Genome sequence of Thalassospira xiamenensis type strain M-5.</title>
        <authorList>
            <person name="Lai Q."/>
            <person name="Shao Z."/>
        </authorList>
    </citation>
    <scope>NUCLEOTIDE SEQUENCE [LARGE SCALE GENOMIC DNA]</scope>
    <source>
        <strain evidence="4 5">M-5</strain>
    </source>
</reference>
<dbReference type="Pfam" id="PF04773">
    <property type="entry name" value="FecR"/>
    <property type="match status" value="1"/>
</dbReference>
<proteinExistence type="predicted"/>
<dbReference type="KEGG" id="txi:TH3_01610"/>
<dbReference type="Gene3D" id="2.60.120.1440">
    <property type="match status" value="1"/>
</dbReference>
<name>A0AB72U898_9PROT</name>
<evidence type="ECO:0000313" key="5">
    <source>
        <dbReference type="Proteomes" id="UP000007127"/>
    </source>
</evidence>
<dbReference type="PANTHER" id="PTHR30273">
    <property type="entry name" value="PERIPLASMIC SIGNAL SENSOR AND SIGMA FACTOR ACTIVATOR FECR-RELATED"/>
    <property type="match status" value="1"/>
</dbReference>
<dbReference type="PIRSF" id="PIRSF018266">
    <property type="entry name" value="FecR"/>
    <property type="match status" value="1"/>
</dbReference>
<dbReference type="Pfam" id="PF16220">
    <property type="entry name" value="DUF4880"/>
    <property type="match status" value="1"/>
</dbReference>
<keyword evidence="1" id="KW-1133">Transmembrane helix</keyword>
<evidence type="ECO:0000259" key="3">
    <source>
        <dbReference type="Pfam" id="PF16220"/>
    </source>
</evidence>
<feature type="domain" description="FecR protein" evidence="2">
    <location>
        <begin position="127"/>
        <end position="219"/>
    </location>
</feature>
<dbReference type="InterPro" id="IPR032623">
    <property type="entry name" value="FecR_N"/>
</dbReference>
<sequence>MTDAERKLVYEQAADWLLELEAAPKDADLRQAFEAWVDAHPLHAKVWSRVASTWFALGEPLEPKAVGHVSAPSKAVHRSRTARGTIGPSREASIWRRIPVRGRVASGVFLALTVLAFLPFAERLQHDDYTTGIGETHLVTLDDGSMVYLAPDSAIDVDFTPDQRLLHLKRGEAFFDVNKDPARPFKVETDHVTVSVVGTAFDVRLSDDSLAVEVEHGIVSVHNNAVSGLEQDDLRLTAGQSVSIDFESGKADRYNAPAEMIAGWREGLLMVEGVTIGDVVDTLQRYKSGWIVFGDQKLSEGRVTGLYDLRDPDRALNALVKAHDGKVTQVTPFLTVLSFK</sequence>
<gene>
    <name evidence="4" type="ORF">TH3_01610</name>
</gene>
<dbReference type="GO" id="GO:0016989">
    <property type="term" value="F:sigma factor antagonist activity"/>
    <property type="evidence" value="ECO:0007669"/>
    <property type="project" value="TreeGrafter"/>
</dbReference>
<dbReference type="InterPro" id="IPR006860">
    <property type="entry name" value="FecR"/>
</dbReference>
<organism evidence="4 5">
    <name type="scientific">Thalassospira xiamenensis M-5 = DSM 17429</name>
    <dbReference type="NCBI Taxonomy" id="1123366"/>
    <lineage>
        <taxon>Bacteria</taxon>
        <taxon>Pseudomonadati</taxon>
        <taxon>Pseudomonadota</taxon>
        <taxon>Alphaproteobacteria</taxon>
        <taxon>Rhodospirillales</taxon>
        <taxon>Thalassospiraceae</taxon>
        <taxon>Thalassospira</taxon>
    </lineage>
</organism>
<protein>
    <submittedName>
        <fullName evidence="4">Protein fecR</fullName>
    </submittedName>
</protein>
<dbReference type="PANTHER" id="PTHR30273:SF2">
    <property type="entry name" value="PROTEIN FECR"/>
    <property type="match status" value="1"/>
</dbReference>